<dbReference type="SMART" id="SM01129">
    <property type="entry name" value="DELLA"/>
    <property type="match status" value="1"/>
</dbReference>
<feature type="domain" description="Transcriptional factor DELLA N-terminal" evidence="5">
    <location>
        <begin position="40"/>
        <end position="104"/>
    </location>
</feature>
<feature type="compositionally biased region" description="Low complexity" evidence="4">
    <location>
        <begin position="451"/>
        <end position="467"/>
    </location>
</feature>
<keyword evidence="3" id="KW-0804">Transcription</keyword>
<evidence type="ECO:0000256" key="3">
    <source>
        <dbReference type="ARBA" id="ARBA00023163"/>
    </source>
</evidence>
<reference evidence="6" key="1">
    <citation type="submission" date="2014-03" db="EMBL/GenBank/DDBJ databases">
        <title>Fern antheridiogen system is a unique spatiotemporally split gibberellin synthesis pathway.</title>
        <authorList>
            <person name="Tanaka J."/>
            <person name="Yano K."/>
            <person name="Aya K."/>
            <person name="Hirano K."/>
            <person name="Ordonio R.L."/>
            <person name="Takehara S."/>
            <person name="Park S.H."/>
            <person name="Nakajima M."/>
            <person name="Ueguchi-Tanaka M."/>
            <person name="Matsuoka M."/>
        </authorList>
    </citation>
    <scope>NUCLEOTIDE SEQUENCE</scope>
</reference>
<accession>A0A0B6VHY1</accession>
<comment type="similarity">
    <text evidence="1">Belongs to the GRAS family. DELLA subfamily.</text>
</comment>
<evidence type="ECO:0000259" key="5">
    <source>
        <dbReference type="Pfam" id="PF12041"/>
    </source>
</evidence>
<feature type="region of interest" description="Disordered" evidence="4">
    <location>
        <begin position="351"/>
        <end position="393"/>
    </location>
</feature>
<dbReference type="EMBL" id="AB915796">
    <property type="protein sequence ID" value="BAQ20610.1"/>
    <property type="molecule type" value="mRNA"/>
</dbReference>
<sequence>MKLPAATDVLPPFLPPLPPSSFPQQHQHSKDLVNCDPELDVLLAHAGIDVKASEVAQVAQRLQQLEAVLCAAPEAGFDFSSEAVHQNPSDFAGWVEFLMGEVAPKVTGEPPPPLQPPLAATDAEFTNLMNAYPVDEPQGKAKPPYIILDDDGDIPEEFAAHDTSQPNLAPHGGSRSDHLLRQTPVQVSQVTKGKAPYTEASSNKALRQQSTITSAQVTHNRDPNFFANDDFSWQPAPSVQLSKSKRPYTGGVEDIVQQSASLGPQLSKGRWPHGVRDTVQQPTKSAARVDRAKGPHTGKRKEPVHAQSPSVCQVIDGSCGSYIVGNDNTISQQPSPAVGAAMFKDIAAQHGPAVGPASSTHEMKKPAKKVRGLEGGKTNVLEDQSSSNETGSFQSGLQANIIDQARMGACPKVYHVQQGSSVHPSETTTLQQPQDRKYSHPVPPPSPHELSGGAPSSSHSSNGKASAQQQMYLPQDHQDRIRLGSSTLSTTSPMVPPSKDHHVDQGSQMIMSPNQLVRVGASGLYAQQPSVYADEEEDTQEAGIRLVHLLMACAEAVQNNALQVALEMVGEIRRLVSPQNGAMGKVASHFAEALARRIYGINSDSWIAVTQAEANLLDALYSGFYDSTPYLKFAHFTANLAIMEAFEGHNFVHVIDLNLMHGSQWPALLQALACRPGGPPHVKLTGIGPPQPDNKDVLRETGTSLAEFAEALNVKFKFRGVVATKLNDVKPWMLQVQPGEAIAVNSIFQLHRLLYVDPNASVPAPIDVILDSIKSLNPKVVAIVEQEAEHNSPVFIERFSQALHYYCTMFDSLEAAKLPPQCPERSCAEAYLGREIVNIVASEGASRIERHETLPQWRLRMSRAGFRPLHIGSHAFNQAGCLLDYYAGKSYTLEENYGCLTLGWHSRPLIAVSAWQCG</sequence>
<dbReference type="Pfam" id="PF12041">
    <property type="entry name" value="DELLA"/>
    <property type="match status" value="1"/>
</dbReference>
<dbReference type="InterPro" id="IPR021914">
    <property type="entry name" value="TF_DELLA_N"/>
</dbReference>
<feature type="compositionally biased region" description="Polar residues" evidence="4">
    <location>
        <begin position="381"/>
        <end position="393"/>
    </location>
</feature>
<feature type="compositionally biased region" description="Polar residues" evidence="4">
    <location>
        <begin position="417"/>
        <end position="433"/>
    </location>
</feature>
<name>A0A0B6VHY1_LYGJA</name>
<feature type="region of interest" description="Disordered" evidence="4">
    <location>
        <begin position="262"/>
        <end position="308"/>
    </location>
</feature>
<evidence type="ECO:0000256" key="4">
    <source>
        <dbReference type="SAM" id="MobiDB-lite"/>
    </source>
</evidence>
<feature type="region of interest" description="Disordered" evidence="4">
    <location>
        <begin position="156"/>
        <end position="234"/>
    </location>
</feature>
<dbReference type="PANTHER" id="PTHR31636">
    <property type="entry name" value="OSJNBA0084A10.13 PROTEIN-RELATED"/>
    <property type="match status" value="1"/>
</dbReference>
<proteinExistence type="evidence at transcript level"/>
<evidence type="ECO:0000313" key="6">
    <source>
        <dbReference type="EMBL" id="BAQ20610.1"/>
    </source>
</evidence>
<dbReference type="PROSITE" id="PS50985">
    <property type="entry name" value="GRAS"/>
    <property type="match status" value="1"/>
</dbReference>
<evidence type="ECO:0000256" key="1">
    <source>
        <dbReference type="ARBA" id="ARBA00010273"/>
    </source>
</evidence>
<gene>
    <name evidence="6" type="primary">LjDELLA2</name>
</gene>
<dbReference type="Pfam" id="PF03514">
    <property type="entry name" value="GRAS"/>
    <property type="match status" value="1"/>
</dbReference>
<keyword evidence="2" id="KW-0805">Transcription regulation</keyword>
<dbReference type="InterPro" id="IPR005202">
    <property type="entry name" value="TF_GRAS"/>
</dbReference>
<dbReference type="AlphaFoldDB" id="A0A0B6VHY1"/>
<feature type="compositionally biased region" description="Polar residues" evidence="4">
    <location>
        <begin position="199"/>
        <end position="218"/>
    </location>
</feature>
<dbReference type="InterPro" id="IPR038088">
    <property type="entry name" value="DELLA_N_sf"/>
</dbReference>
<feature type="region of interest" description="Disordered" evidence="4">
    <location>
        <begin position="416"/>
        <end position="471"/>
    </location>
</feature>
<dbReference type="Gene3D" id="1.10.10.1290">
    <property type="entry name" value="Transcriptional regulator DELLA, N-terminal domain"/>
    <property type="match status" value="1"/>
</dbReference>
<organism evidence="6">
    <name type="scientific">Lygodium japonicum</name>
    <name type="common">Japanese climbing fern</name>
    <name type="synonym">Ophioglossum japonicum</name>
    <dbReference type="NCBI Taxonomy" id="13824"/>
    <lineage>
        <taxon>Eukaryota</taxon>
        <taxon>Viridiplantae</taxon>
        <taxon>Streptophyta</taxon>
        <taxon>Embryophyta</taxon>
        <taxon>Tracheophyta</taxon>
        <taxon>Polypodiopsida</taxon>
        <taxon>Polypodiidae</taxon>
        <taxon>Schizaeales</taxon>
        <taxon>Lygodiaceae</taxon>
        <taxon>Lygodium</taxon>
    </lineage>
</organism>
<evidence type="ECO:0000256" key="2">
    <source>
        <dbReference type="ARBA" id="ARBA00023015"/>
    </source>
</evidence>
<protein>
    <submittedName>
        <fullName evidence="6">GRAS-family protein 2</fullName>
    </submittedName>
</protein>